<evidence type="ECO:0000313" key="2">
    <source>
        <dbReference type="Proteomes" id="UP001055879"/>
    </source>
</evidence>
<evidence type="ECO:0000313" key="1">
    <source>
        <dbReference type="EMBL" id="KAI3667857.1"/>
    </source>
</evidence>
<dbReference type="Proteomes" id="UP001055879">
    <property type="component" value="Linkage Group LG17"/>
</dbReference>
<keyword evidence="2" id="KW-1185">Reference proteome</keyword>
<sequence length="164" mass="17860">MLENPADSSSSTANIAAVKRYAPPNQRNRSIGRRKSGGDRLERANIYMNDGDKHQVDALRNVPILDRPDPPRLIALEGCCSSEAYQLMNNRWAAAMNAYENPSTDIAERPVMYPGSGASPLVQIGVPDQMISATAGVGPSGHHQIDFLSELRRAMHNSNTSSDK</sequence>
<proteinExistence type="predicted"/>
<name>A0ACB8XJU8_ARCLA</name>
<dbReference type="EMBL" id="CM042063">
    <property type="protein sequence ID" value="KAI3667857.1"/>
    <property type="molecule type" value="Genomic_DNA"/>
</dbReference>
<accession>A0ACB8XJU8</accession>
<organism evidence="1 2">
    <name type="scientific">Arctium lappa</name>
    <name type="common">Greater burdock</name>
    <name type="synonym">Lappa major</name>
    <dbReference type="NCBI Taxonomy" id="4217"/>
    <lineage>
        <taxon>Eukaryota</taxon>
        <taxon>Viridiplantae</taxon>
        <taxon>Streptophyta</taxon>
        <taxon>Embryophyta</taxon>
        <taxon>Tracheophyta</taxon>
        <taxon>Spermatophyta</taxon>
        <taxon>Magnoliopsida</taxon>
        <taxon>eudicotyledons</taxon>
        <taxon>Gunneridae</taxon>
        <taxon>Pentapetalae</taxon>
        <taxon>asterids</taxon>
        <taxon>campanulids</taxon>
        <taxon>Asterales</taxon>
        <taxon>Asteraceae</taxon>
        <taxon>Carduoideae</taxon>
        <taxon>Cardueae</taxon>
        <taxon>Arctiinae</taxon>
        <taxon>Arctium</taxon>
    </lineage>
</organism>
<gene>
    <name evidence="1" type="ORF">L6452_42927</name>
</gene>
<reference evidence="1 2" key="2">
    <citation type="journal article" date="2022" name="Mol. Ecol. Resour.">
        <title>The genomes of chicory, endive, great burdock and yacon provide insights into Asteraceae paleo-polyploidization history and plant inulin production.</title>
        <authorList>
            <person name="Fan W."/>
            <person name="Wang S."/>
            <person name="Wang H."/>
            <person name="Wang A."/>
            <person name="Jiang F."/>
            <person name="Liu H."/>
            <person name="Zhao H."/>
            <person name="Xu D."/>
            <person name="Zhang Y."/>
        </authorList>
    </citation>
    <scope>NUCLEOTIDE SEQUENCE [LARGE SCALE GENOMIC DNA]</scope>
    <source>
        <strain evidence="2">cv. Niubang</strain>
    </source>
</reference>
<protein>
    <submittedName>
        <fullName evidence="1">Uncharacterized protein</fullName>
    </submittedName>
</protein>
<comment type="caution">
    <text evidence="1">The sequence shown here is derived from an EMBL/GenBank/DDBJ whole genome shotgun (WGS) entry which is preliminary data.</text>
</comment>
<reference evidence="2" key="1">
    <citation type="journal article" date="2022" name="Mol. Ecol. Resour.">
        <title>The genomes of chicory, endive, great burdock and yacon provide insights into Asteraceae palaeo-polyploidization history and plant inulin production.</title>
        <authorList>
            <person name="Fan W."/>
            <person name="Wang S."/>
            <person name="Wang H."/>
            <person name="Wang A."/>
            <person name="Jiang F."/>
            <person name="Liu H."/>
            <person name="Zhao H."/>
            <person name="Xu D."/>
            <person name="Zhang Y."/>
        </authorList>
    </citation>
    <scope>NUCLEOTIDE SEQUENCE [LARGE SCALE GENOMIC DNA]</scope>
    <source>
        <strain evidence="2">cv. Niubang</strain>
    </source>
</reference>